<sequence>LKGFIFFFKKFFTDFIIILVIKKTGGVSMALGKVRNIKGLTLPPTVTEDAAVQEQNHPSSEMEKLNSPFSIENQLKQISLTDSQRKRMQQWFIEKQKIGELNGEELEKICELGFGNGGVVMKVRHKPSGIIMARKLIHLEVKPSTRNQIIKELKVLHCCNSPYIVGFYGAFYADGEISICMEYMDGLSLDIVLKKAGRFPEQILGKISIAVLNGLQYLKEKLNILHRDVKPSNILVNSQGEIKLCDFGVSGQLINSMANSFVGTRSYMAPERLTGSHYSIQSDIWSFGLSLVELAIGKYPIPVPDFKDLLRIFNKPTDELYLVDDSKLLAGRARGSGQSASISMQSPKTMAIFELLDYIVNEPPPILPRGLMSDEFTDFVEKCLRKNPQERANVKTLLIHPFIEKSKMEIFDFAGWVREMIRKKLPEEMQ</sequence>
<evidence type="ECO:0000313" key="16">
    <source>
        <dbReference type="EMBL" id="KRZ71624.1"/>
    </source>
</evidence>
<evidence type="ECO:0000256" key="9">
    <source>
        <dbReference type="ARBA" id="ARBA00038999"/>
    </source>
</evidence>
<dbReference type="PROSITE" id="PS50011">
    <property type="entry name" value="PROTEIN_KINASE_DOM"/>
    <property type="match status" value="1"/>
</dbReference>
<evidence type="ECO:0000259" key="15">
    <source>
        <dbReference type="PROSITE" id="PS50011"/>
    </source>
</evidence>
<evidence type="ECO:0000256" key="8">
    <source>
        <dbReference type="ARBA" id="ARBA00038035"/>
    </source>
</evidence>
<feature type="binding site" evidence="13">
    <location>
        <position position="135"/>
    </location>
    <ligand>
        <name>ATP</name>
        <dbReference type="ChEBI" id="CHEBI:30616"/>
    </ligand>
</feature>
<organism evidence="16 17">
    <name type="scientific">Trichinella papuae</name>
    <dbReference type="NCBI Taxonomy" id="268474"/>
    <lineage>
        <taxon>Eukaryota</taxon>
        <taxon>Metazoa</taxon>
        <taxon>Ecdysozoa</taxon>
        <taxon>Nematoda</taxon>
        <taxon>Enoplea</taxon>
        <taxon>Dorylaimia</taxon>
        <taxon>Trichinellida</taxon>
        <taxon>Trichinellidae</taxon>
        <taxon>Trichinella</taxon>
    </lineage>
</organism>
<comment type="catalytic activity">
    <reaction evidence="11">
        <text>L-threonyl-[protein] + ATP = O-phospho-L-threonyl-[protein] + ADP + H(+)</text>
        <dbReference type="Rhea" id="RHEA:46608"/>
        <dbReference type="Rhea" id="RHEA-COMP:11060"/>
        <dbReference type="Rhea" id="RHEA-COMP:11605"/>
        <dbReference type="ChEBI" id="CHEBI:15378"/>
        <dbReference type="ChEBI" id="CHEBI:30013"/>
        <dbReference type="ChEBI" id="CHEBI:30616"/>
        <dbReference type="ChEBI" id="CHEBI:61977"/>
        <dbReference type="ChEBI" id="CHEBI:456216"/>
        <dbReference type="EC" id="2.7.12.2"/>
    </reaction>
</comment>
<keyword evidence="1 14" id="KW-0723">Serine/threonine-protein kinase</keyword>
<dbReference type="PROSITE" id="PS00108">
    <property type="entry name" value="PROTEIN_KINASE_ST"/>
    <property type="match status" value="1"/>
</dbReference>
<dbReference type="InterPro" id="IPR017441">
    <property type="entry name" value="Protein_kinase_ATP_BS"/>
</dbReference>
<evidence type="ECO:0000256" key="10">
    <source>
        <dbReference type="ARBA" id="ARBA00049014"/>
    </source>
</evidence>
<comment type="similarity">
    <text evidence="8">Belongs to the protein kinase superfamily. STE Ser/Thr protein kinase family. MAP kinase kinase subfamily.</text>
</comment>
<dbReference type="Proteomes" id="UP000054843">
    <property type="component" value="Unassembled WGS sequence"/>
</dbReference>
<dbReference type="InterPro" id="IPR008271">
    <property type="entry name" value="Ser/Thr_kinase_AS"/>
</dbReference>
<feature type="non-terminal residue" evidence="16">
    <location>
        <position position="1"/>
    </location>
</feature>
<reference evidence="16 17" key="1">
    <citation type="submission" date="2015-01" db="EMBL/GenBank/DDBJ databases">
        <title>Evolution of Trichinella species and genotypes.</title>
        <authorList>
            <person name="Korhonen P.K."/>
            <person name="Edoardo P."/>
            <person name="Giuseppe L.R."/>
            <person name="Gasser R.B."/>
        </authorList>
    </citation>
    <scope>NUCLEOTIDE SEQUENCE [LARGE SCALE GENOMIC DNA]</scope>
    <source>
        <strain evidence="16">ISS1980</strain>
    </source>
</reference>
<comment type="caution">
    <text evidence="16">The sequence shown here is derived from an EMBL/GenBank/DDBJ whole genome shotgun (WGS) entry which is preliminary data.</text>
</comment>
<dbReference type="GO" id="GO:0004713">
    <property type="term" value="F:protein tyrosine kinase activity"/>
    <property type="evidence" value="ECO:0007669"/>
    <property type="project" value="UniProtKB-KW"/>
</dbReference>
<keyword evidence="5 16" id="KW-0418">Kinase</keyword>
<keyword evidence="2" id="KW-0597">Phosphoprotein</keyword>
<dbReference type="EC" id="2.7.12.2" evidence="9"/>
<evidence type="ECO:0000313" key="17">
    <source>
        <dbReference type="Proteomes" id="UP000054843"/>
    </source>
</evidence>
<keyword evidence="17" id="KW-1185">Reference proteome</keyword>
<dbReference type="InterPro" id="IPR011009">
    <property type="entry name" value="Kinase-like_dom_sf"/>
</dbReference>
<dbReference type="GO" id="GO:0004674">
    <property type="term" value="F:protein serine/threonine kinase activity"/>
    <property type="evidence" value="ECO:0007669"/>
    <property type="project" value="UniProtKB-KW"/>
</dbReference>
<dbReference type="GO" id="GO:0004708">
    <property type="term" value="F:MAP kinase kinase activity"/>
    <property type="evidence" value="ECO:0007669"/>
    <property type="project" value="UniProtKB-EC"/>
</dbReference>
<evidence type="ECO:0000256" key="3">
    <source>
        <dbReference type="ARBA" id="ARBA00022679"/>
    </source>
</evidence>
<keyword evidence="4 13" id="KW-0547">Nucleotide-binding</keyword>
<protein>
    <recommendedName>
        <fullName evidence="9">mitogen-activated protein kinase kinase</fullName>
        <ecNumber evidence="9">2.7.12.2</ecNumber>
    </recommendedName>
</protein>
<evidence type="ECO:0000256" key="6">
    <source>
        <dbReference type="ARBA" id="ARBA00022840"/>
    </source>
</evidence>
<evidence type="ECO:0000256" key="7">
    <source>
        <dbReference type="ARBA" id="ARBA00023137"/>
    </source>
</evidence>
<evidence type="ECO:0000256" key="4">
    <source>
        <dbReference type="ARBA" id="ARBA00022741"/>
    </source>
</evidence>
<dbReference type="Gene3D" id="3.30.200.20">
    <property type="entry name" value="Phosphorylase Kinase, domain 1"/>
    <property type="match status" value="1"/>
</dbReference>
<keyword evidence="3" id="KW-0808">Transferase</keyword>
<dbReference type="SUPFAM" id="SSF56112">
    <property type="entry name" value="Protein kinase-like (PK-like)"/>
    <property type="match status" value="1"/>
</dbReference>
<dbReference type="GO" id="GO:0005524">
    <property type="term" value="F:ATP binding"/>
    <property type="evidence" value="ECO:0007669"/>
    <property type="project" value="UniProtKB-UniRule"/>
</dbReference>
<name>A0A0V1MID8_9BILA</name>
<dbReference type="PROSITE" id="PS00107">
    <property type="entry name" value="PROTEIN_KINASE_ATP"/>
    <property type="match status" value="1"/>
</dbReference>
<dbReference type="OrthoDB" id="10252354at2759"/>
<dbReference type="SMART" id="SM00220">
    <property type="entry name" value="S_TKc"/>
    <property type="match status" value="1"/>
</dbReference>
<dbReference type="AlphaFoldDB" id="A0A0V1MID8"/>
<dbReference type="FunFam" id="1.10.510.10:FF:000115">
    <property type="entry name" value="Dual specificity mitogen-activated protein kinase kinase 1"/>
    <property type="match status" value="1"/>
</dbReference>
<comment type="catalytic activity">
    <reaction evidence="10">
        <text>L-seryl-[protein] + ATP = O-phospho-L-seryl-[protein] + ADP + H(+)</text>
        <dbReference type="Rhea" id="RHEA:17989"/>
        <dbReference type="Rhea" id="RHEA-COMP:9863"/>
        <dbReference type="Rhea" id="RHEA-COMP:11604"/>
        <dbReference type="ChEBI" id="CHEBI:15378"/>
        <dbReference type="ChEBI" id="CHEBI:29999"/>
        <dbReference type="ChEBI" id="CHEBI:30616"/>
        <dbReference type="ChEBI" id="CHEBI:83421"/>
        <dbReference type="ChEBI" id="CHEBI:456216"/>
        <dbReference type="EC" id="2.7.12.2"/>
    </reaction>
</comment>
<dbReference type="PANTHER" id="PTHR47448">
    <property type="entry name" value="DUAL SPECIFICITY MITOGEN-ACTIVATED PROTEIN KINASE KINASE DSOR1-LIKE PROTEIN"/>
    <property type="match status" value="1"/>
</dbReference>
<evidence type="ECO:0000256" key="5">
    <source>
        <dbReference type="ARBA" id="ARBA00022777"/>
    </source>
</evidence>
<dbReference type="Gene3D" id="1.10.510.10">
    <property type="entry name" value="Transferase(Phosphotransferase) domain 1"/>
    <property type="match status" value="1"/>
</dbReference>
<dbReference type="FunFam" id="3.30.200.20:FF:000040">
    <property type="entry name" value="Dual specificity mitogen-activated protein kinase kinase"/>
    <property type="match status" value="1"/>
</dbReference>
<evidence type="ECO:0000256" key="14">
    <source>
        <dbReference type="RuleBase" id="RU000304"/>
    </source>
</evidence>
<gene>
    <name evidence="16" type="primary">MAP2K1</name>
    <name evidence="16" type="ORF">T10_7253</name>
</gene>
<accession>A0A0V1MID8</accession>
<dbReference type="CDD" id="cd06615">
    <property type="entry name" value="PKc_MEK"/>
    <property type="match status" value="1"/>
</dbReference>
<dbReference type="InterPro" id="IPR050915">
    <property type="entry name" value="MAP_kinase_kinase"/>
</dbReference>
<dbReference type="InterPro" id="IPR000719">
    <property type="entry name" value="Prot_kinase_dom"/>
</dbReference>
<proteinExistence type="inferred from homology"/>
<keyword evidence="7" id="KW-0829">Tyrosine-protein kinase</keyword>
<feature type="domain" description="Protein kinase" evidence="15">
    <location>
        <begin position="106"/>
        <end position="403"/>
    </location>
</feature>
<evidence type="ECO:0000256" key="11">
    <source>
        <dbReference type="ARBA" id="ARBA00049299"/>
    </source>
</evidence>
<dbReference type="Pfam" id="PF00069">
    <property type="entry name" value="Pkinase"/>
    <property type="match status" value="1"/>
</dbReference>
<evidence type="ECO:0000256" key="12">
    <source>
        <dbReference type="ARBA" id="ARBA00051693"/>
    </source>
</evidence>
<evidence type="ECO:0000256" key="13">
    <source>
        <dbReference type="PROSITE-ProRule" id="PRU10141"/>
    </source>
</evidence>
<dbReference type="STRING" id="268474.A0A0V1MID8"/>
<dbReference type="EMBL" id="JYDO01000093">
    <property type="protein sequence ID" value="KRZ71624.1"/>
    <property type="molecule type" value="Genomic_DNA"/>
</dbReference>
<comment type="catalytic activity">
    <reaction evidence="12">
        <text>L-tyrosyl-[protein] + ATP = O-phospho-L-tyrosyl-[protein] + ADP + H(+)</text>
        <dbReference type="Rhea" id="RHEA:10596"/>
        <dbReference type="Rhea" id="RHEA-COMP:10136"/>
        <dbReference type="Rhea" id="RHEA-COMP:20101"/>
        <dbReference type="ChEBI" id="CHEBI:15378"/>
        <dbReference type="ChEBI" id="CHEBI:30616"/>
        <dbReference type="ChEBI" id="CHEBI:46858"/>
        <dbReference type="ChEBI" id="CHEBI:61978"/>
        <dbReference type="ChEBI" id="CHEBI:456216"/>
        <dbReference type="EC" id="2.7.12.2"/>
    </reaction>
</comment>
<evidence type="ECO:0000256" key="1">
    <source>
        <dbReference type="ARBA" id="ARBA00022527"/>
    </source>
</evidence>
<dbReference type="PANTHER" id="PTHR47448:SF1">
    <property type="entry name" value="SERINE_THREONINE-PROTEIN KINASE STE7 HOMOLOG"/>
    <property type="match status" value="1"/>
</dbReference>
<keyword evidence="6 13" id="KW-0067">ATP-binding</keyword>
<evidence type="ECO:0000256" key="2">
    <source>
        <dbReference type="ARBA" id="ARBA00022553"/>
    </source>
</evidence>